<dbReference type="GO" id="GO:0006637">
    <property type="term" value="P:acyl-CoA metabolic process"/>
    <property type="evidence" value="ECO:0007669"/>
    <property type="project" value="InterPro"/>
</dbReference>
<dbReference type="InterPro" id="IPR003703">
    <property type="entry name" value="Acyl_CoA_thio"/>
</dbReference>
<dbReference type="InterPro" id="IPR029069">
    <property type="entry name" value="HotDog_dom_sf"/>
</dbReference>
<dbReference type="InterPro" id="IPR042171">
    <property type="entry name" value="Acyl-CoA_hotdog"/>
</dbReference>
<protein>
    <submittedName>
        <fullName evidence="5">Acyl-CoA thioesterase 2</fullName>
        <ecNumber evidence="5">3.1.2.-</ecNumber>
    </submittedName>
</protein>
<dbReference type="AlphaFoldDB" id="A0A4P1KCM7"/>
<sequence length="290" mass="31613">MTAPSAADRPAVAVGDILRLSRRDEQRFRATVFQRNHSQAVFGGCFLGQAMVAAQETAPGRPPSAMFARFLVGGDPDRPIDYLVETLRDGRSFSERRVTARQGDGPLAFEAMISFHAPEDGVAHQRPRSTAIDAPQSLPRLADLGHVYPSDIASAEAEGVGGLRAIDARLMRPLDYFTHPAEPRGRFWVRGVDAAPDTSGYAALAFLSDFMMPTAAMMPHTRSAFDGGFTTLSLNHAIWFHSPVQADDWFLHETESPWAGQARGLSFGRLYASSGALAASTSQELLIRRR</sequence>
<dbReference type="Pfam" id="PF20789">
    <property type="entry name" value="4HBT_3C"/>
    <property type="match status" value="1"/>
</dbReference>
<accession>A0A4P1KCM7</accession>
<dbReference type="PANTHER" id="PTHR11066">
    <property type="entry name" value="ACYL-COA THIOESTERASE"/>
    <property type="match status" value="1"/>
</dbReference>
<keyword evidence="2 5" id="KW-0378">Hydrolase</keyword>
<proteinExistence type="inferred from homology"/>
<dbReference type="Proteomes" id="UP000309952">
    <property type="component" value="Chromosome"/>
</dbReference>
<comment type="similarity">
    <text evidence="1">Belongs to the C/M/P thioester hydrolase family.</text>
</comment>
<gene>
    <name evidence="5" type="primary">tesB</name>
    <name evidence="5" type="ORF">NCTC9239_02346</name>
</gene>
<dbReference type="SUPFAM" id="SSF54637">
    <property type="entry name" value="Thioesterase/thiol ester dehydrase-isomerase"/>
    <property type="match status" value="2"/>
</dbReference>
<keyword evidence="6" id="KW-1185">Reference proteome</keyword>
<organism evidence="5 6">
    <name type="scientific">Brevundimonas vancanneytii</name>
    <dbReference type="NCBI Taxonomy" id="1325724"/>
    <lineage>
        <taxon>Bacteria</taxon>
        <taxon>Pseudomonadati</taxon>
        <taxon>Pseudomonadota</taxon>
        <taxon>Alphaproteobacteria</taxon>
        <taxon>Caulobacterales</taxon>
        <taxon>Caulobacteraceae</taxon>
        <taxon>Brevundimonas</taxon>
    </lineage>
</organism>
<dbReference type="PANTHER" id="PTHR11066:SF34">
    <property type="entry name" value="ACYL-COENZYME A THIOESTERASE 8"/>
    <property type="match status" value="1"/>
</dbReference>
<dbReference type="Pfam" id="PF13622">
    <property type="entry name" value="4HBT_3"/>
    <property type="match status" value="1"/>
</dbReference>
<dbReference type="CDD" id="cd03444">
    <property type="entry name" value="Thioesterase_II_repeat1"/>
    <property type="match status" value="1"/>
</dbReference>
<dbReference type="EMBL" id="LR588407">
    <property type="protein sequence ID" value="VTO17209.1"/>
    <property type="molecule type" value="Genomic_DNA"/>
</dbReference>
<name>A0A4P1KCM7_9CAUL</name>
<evidence type="ECO:0000259" key="4">
    <source>
        <dbReference type="Pfam" id="PF20789"/>
    </source>
</evidence>
<feature type="domain" description="Acyl-CoA thioesterase-like C-terminal" evidence="4">
    <location>
        <begin position="160"/>
        <end position="287"/>
    </location>
</feature>
<dbReference type="InterPro" id="IPR049449">
    <property type="entry name" value="TesB_ACOT8-like_N"/>
</dbReference>
<evidence type="ECO:0000313" key="5">
    <source>
        <dbReference type="EMBL" id="VTO17209.1"/>
    </source>
</evidence>
<dbReference type="GO" id="GO:0047617">
    <property type="term" value="F:fatty acyl-CoA hydrolase activity"/>
    <property type="evidence" value="ECO:0007669"/>
    <property type="project" value="InterPro"/>
</dbReference>
<dbReference type="KEGG" id="bvy:NCTC9239_02346"/>
<reference evidence="5 6" key="1">
    <citation type="submission" date="2019-04" db="EMBL/GenBank/DDBJ databases">
        <authorList>
            <consortium name="Pathogen Informatics"/>
        </authorList>
    </citation>
    <scope>NUCLEOTIDE SEQUENCE [LARGE SCALE GENOMIC DNA]</scope>
    <source>
        <strain evidence="5 6">NCTC9239</strain>
    </source>
</reference>
<dbReference type="InterPro" id="IPR049450">
    <property type="entry name" value="ACOT8-like_C"/>
</dbReference>
<dbReference type="Gene3D" id="2.40.160.210">
    <property type="entry name" value="Acyl-CoA thioesterase, double hotdog domain"/>
    <property type="match status" value="1"/>
</dbReference>
<evidence type="ECO:0000256" key="2">
    <source>
        <dbReference type="ARBA" id="ARBA00022801"/>
    </source>
</evidence>
<evidence type="ECO:0000313" key="6">
    <source>
        <dbReference type="Proteomes" id="UP000309952"/>
    </source>
</evidence>
<dbReference type="CDD" id="cd03445">
    <property type="entry name" value="Thioesterase_II_repeat2"/>
    <property type="match status" value="1"/>
</dbReference>
<evidence type="ECO:0000256" key="1">
    <source>
        <dbReference type="ARBA" id="ARBA00006538"/>
    </source>
</evidence>
<dbReference type="RefSeq" id="WP_134582102.1">
    <property type="nucleotide sequence ID" value="NZ_LR588407.1"/>
</dbReference>
<evidence type="ECO:0000259" key="3">
    <source>
        <dbReference type="Pfam" id="PF13622"/>
    </source>
</evidence>
<dbReference type="EC" id="3.1.2.-" evidence="5"/>
<dbReference type="GO" id="GO:0009062">
    <property type="term" value="P:fatty acid catabolic process"/>
    <property type="evidence" value="ECO:0007669"/>
    <property type="project" value="TreeGrafter"/>
</dbReference>
<feature type="domain" description="Acyl-CoA thioesterase-like N-terminal HotDog" evidence="3">
    <location>
        <begin position="40"/>
        <end position="116"/>
    </location>
</feature>